<feature type="region of interest" description="Disordered" evidence="3">
    <location>
        <begin position="1"/>
        <end position="20"/>
    </location>
</feature>
<reference evidence="4 5" key="1">
    <citation type="journal article" date="2013" name="Science">
        <title>Genomic diversity and evolution of the head crest in the rock pigeon.</title>
        <authorList>
            <person name="Shapiro M.D."/>
            <person name="Kronenberg Z."/>
            <person name="Li C."/>
            <person name="Domyan E.T."/>
            <person name="Pan H."/>
            <person name="Campbell M."/>
            <person name="Tan H."/>
            <person name="Huff C.D."/>
            <person name="Hu H."/>
            <person name="Vickrey A.I."/>
            <person name="Nielsen S.C."/>
            <person name="Stringham S.A."/>
            <person name="Hu H."/>
            <person name="Willerslev E."/>
            <person name="Gilbert M.T."/>
            <person name="Yandell M."/>
            <person name="Zhang G."/>
            <person name="Wang J."/>
        </authorList>
    </citation>
    <scope>NUCLEOTIDE SEQUENCE [LARGE SCALE GENOMIC DNA]</scope>
    <source>
        <tissue evidence="4">Blood</tissue>
    </source>
</reference>
<evidence type="ECO:0000256" key="2">
    <source>
        <dbReference type="ARBA" id="ARBA00023196"/>
    </source>
</evidence>
<dbReference type="SUPFAM" id="SSF48690">
    <property type="entry name" value="Epsilon subunit of mitochondrial F1F0-ATP synthase"/>
    <property type="match status" value="1"/>
</dbReference>
<dbReference type="GO" id="GO:0046933">
    <property type="term" value="F:proton-transporting ATP synthase activity, rotational mechanism"/>
    <property type="evidence" value="ECO:0007669"/>
    <property type="project" value="InterPro"/>
</dbReference>
<dbReference type="InterPro" id="IPR006721">
    <property type="entry name" value="ATP_synth_F1_esu_mt"/>
</dbReference>
<dbReference type="GO" id="GO:0005743">
    <property type="term" value="C:mitochondrial inner membrane"/>
    <property type="evidence" value="ECO:0007669"/>
    <property type="project" value="InterPro"/>
</dbReference>
<evidence type="ECO:0000256" key="1">
    <source>
        <dbReference type="ARBA" id="ARBA00009502"/>
    </source>
</evidence>
<evidence type="ECO:0000313" key="5">
    <source>
        <dbReference type="Proteomes" id="UP000053872"/>
    </source>
</evidence>
<dbReference type="GO" id="GO:0045259">
    <property type="term" value="C:proton-transporting ATP synthase complex"/>
    <property type="evidence" value="ECO:0007669"/>
    <property type="project" value="UniProtKB-KW"/>
</dbReference>
<evidence type="ECO:0000313" key="4">
    <source>
        <dbReference type="EMBL" id="PKK25161.1"/>
    </source>
</evidence>
<dbReference type="EMBL" id="AKCR02000035">
    <property type="protein sequence ID" value="PKK25161.1"/>
    <property type="molecule type" value="Genomic_DNA"/>
</dbReference>
<dbReference type="Gene3D" id="1.10.1620.20">
    <property type="entry name" value="ATP synthase, F1 complex, epsilon subunit superfamily, mitochondrial"/>
    <property type="match status" value="1"/>
</dbReference>
<comment type="similarity">
    <text evidence="1">Belongs to the eukaryotic ATPase epsilon family.</text>
</comment>
<evidence type="ECO:0000256" key="3">
    <source>
        <dbReference type="SAM" id="MobiDB-lite"/>
    </source>
</evidence>
<organism evidence="4 5">
    <name type="scientific">Columba livia</name>
    <name type="common">Rock dove</name>
    <dbReference type="NCBI Taxonomy" id="8932"/>
    <lineage>
        <taxon>Eukaryota</taxon>
        <taxon>Metazoa</taxon>
        <taxon>Chordata</taxon>
        <taxon>Craniata</taxon>
        <taxon>Vertebrata</taxon>
        <taxon>Euteleostomi</taxon>
        <taxon>Archelosauria</taxon>
        <taxon>Archosauria</taxon>
        <taxon>Dinosauria</taxon>
        <taxon>Saurischia</taxon>
        <taxon>Theropoda</taxon>
        <taxon>Coelurosauria</taxon>
        <taxon>Aves</taxon>
        <taxon>Neognathae</taxon>
        <taxon>Neoaves</taxon>
        <taxon>Columbimorphae</taxon>
        <taxon>Columbiformes</taxon>
        <taxon>Columbidae</taxon>
        <taxon>Columba</taxon>
    </lineage>
</organism>
<dbReference type="CDD" id="cd12153">
    <property type="entry name" value="F1-ATPase_epsilon"/>
    <property type="match status" value="1"/>
</dbReference>
<keyword evidence="5" id="KW-1185">Reference proteome</keyword>
<dbReference type="InterPro" id="IPR036742">
    <property type="entry name" value="ATP_synth_F1_esu_sf_mt"/>
</dbReference>
<name>A0A2I0M659_COLLI</name>
<comment type="caution">
    <text evidence="4">The sequence shown here is derived from an EMBL/GenBank/DDBJ whole genome shotgun (WGS) entry which is preliminary data.</text>
</comment>
<protein>
    <submittedName>
        <fullName evidence="4">ATP synthase, H+ transporting, mitochondrial F1 complex, epsilon subunit</fullName>
    </submittedName>
</protein>
<dbReference type="Pfam" id="PF04627">
    <property type="entry name" value="ATP-synt_Eps"/>
    <property type="match status" value="1"/>
</dbReference>
<dbReference type="InParanoid" id="A0A2I0M659"/>
<sequence length="95" mass="10460">MAGAEKAAQDAASLRESRATSSPLIGRCPRRALNLPGWVRFSPSFCSPLFCPVRSYIRYSQICAQVVRAAMKPQYKAEAERAAMATVKTVKPKKE</sequence>
<keyword evidence="2" id="KW-0139">CF(1)</keyword>
<dbReference type="Proteomes" id="UP000053872">
    <property type="component" value="Unassembled WGS sequence"/>
</dbReference>
<gene>
    <name evidence="4" type="primary">ATP5E</name>
    <name evidence="4" type="ORF">A306_00008314</name>
</gene>
<proteinExistence type="inferred from homology"/>
<keyword evidence="2" id="KW-0066">ATP synthesis</keyword>
<accession>A0A2I0M659</accession>
<dbReference type="AlphaFoldDB" id="A0A2I0M659"/>
<dbReference type="STRING" id="8932.A0A2I0M659"/>